<evidence type="ECO:0000256" key="13">
    <source>
        <dbReference type="HAMAP-Rule" id="MF_00041"/>
    </source>
</evidence>
<dbReference type="Proteomes" id="UP000178647">
    <property type="component" value="Unassembled WGS sequence"/>
</dbReference>
<dbReference type="SMART" id="SM00840">
    <property type="entry name" value="DALR_2"/>
    <property type="match status" value="1"/>
</dbReference>
<dbReference type="GO" id="GO:0005737">
    <property type="term" value="C:cytoplasm"/>
    <property type="evidence" value="ECO:0007669"/>
    <property type="project" value="UniProtKB-SubCell"/>
</dbReference>
<keyword evidence="6 13" id="KW-0436">Ligase</keyword>
<evidence type="ECO:0000256" key="5">
    <source>
        <dbReference type="ARBA" id="ARBA00022490"/>
    </source>
</evidence>
<accession>A0A1G2EGP7</accession>
<evidence type="ECO:0000256" key="12">
    <source>
        <dbReference type="ARBA" id="ARBA00023146"/>
    </source>
</evidence>
<dbReference type="NCBIfam" id="TIGR00435">
    <property type="entry name" value="cysS"/>
    <property type="match status" value="1"/>
</dbReference>
<comment type="cofactor">
    <cofactor evidence="1">
        <name>Zn(2+)</name>
        <dbReference type="ChEBI" id="CHEBI:29105"/>
    </cofactor>
</comment>
<dbReference type="PRINTS" id="PR00983">
    <property type="entry name" value="TRNASYNTHCYS"/>
</dbReference>
<dbReference type="Pfam" id="PF01406">
    <property type="entry name" value="tRNA-synt_1e"/>
    <property type="match status" value="1"/>
</dbReference>
<proteinExistence type="inferred from homology"/>
<evidence type="ECO:0000256" key="10">
    <source>
        <dbReference type="ARBA" id="ARBA00022840"/>
    </source>
</evidence>
<protein>
    <recommendedName>
        <fullName evidence="13">Cysteine--tRNA ligase</fullName>
        <ecNumber evidence="13">6.1.1.16</ecNumber>
    </recommendedName>
    <alternativeName>
        <fullName evidence="13">Cysteinyl-tRNA synthetase</fullName>
        <shortName evidence="13">CysRS</shortName>
    </alternativeName>
</protein>
<dbReference type="Gene3D" id="1.20.120.1910">
    <property type="entry name" value="Cysteine-tRNA ligase, C-terminal anti-codon recognition domain"/>
    <property type="match status" value="1"/>
</dbReference>
<dbReference type="STRING" id="1801672.A2896_02190"/>
<comment type="similarity">
    <text evidence="3 13">Belongs to the class-I aminoacyl-tRNA synthetase family.</text>
</comment>
<keyword evidence="5 13" id="KW-0963">Cytoplasm</keyword>
<dbReference type="EC" id="6.1.1.16" evidence="13"/>
<comment type="caution">
    <text evidence="13">Lacks conserved residue(s) required for the propagation of feature annotation.</text>
</comment>
<evidence type="ECO:0000256" key="3">
    <source>
        <dbReference type="ARBA" id="ARBA00005594"/>
    </source>
</evidence>
<reference evidence="15 16" key="1">
    <citation type="journal article" date="2016" name="Nat. Commun.">
        <title>Thousands of microbial genomes shed light on interconnected biogeochemical processes in an aquifer system.</title>
        <authorList>
            <person name="Anantharaman K."/>
            <person name="Brown C.T."/>
            <person name="Hug L.A."/>
            <person name="Sharon I."/>
            <person name="Castelle C.J."/>
            <person name="Probst A.J."/>
            <person name="Thomas B.C."/>
            <person name="Singh A."/>
            <person name="Wilkins M.J."/>
            <person name="Karaoz U."/>
            <person name="Brodie E.L."/>
            <person name="Williams K.H."/>
            <person name="Hubbard S.S."/>
            <person name="Banfield J.F."/>
        </authorList>
    </citation>
    <scope>NUCLEOTIDE SEQUENCE [LARGE SCALE GENOMIC DNA]</scope>
</reference>
<feature type="binding site" evidence="13">
    <location>
        <position position="284"/>
    </location>
    <ligand>
        <name>ATP</name>
        <dbReference type="ChEBI" id="CHEBI:30616"/>
    </ligand>
</feature>
<evidence type="ECO:0000256" key="4">
    <source>
        <dbReference type="ARBA" id="ARBA00011245"/>
    </source>
</evidence>
<dbReference type="InterPro" id="IPR015803">
    <property type="entry name" value="Cys-tRNA-ligase"/>
</dbReference>
<evidence type="ECO:0000256" key="1">
    <source>
        <dbReference type="ARBA" id="ARBA00001947"/>
    </source>
</evidence>
<dbReference type="SUPFAM" id="SSF47323">
    <property type="entry name" value="Anticodon-binding domain of a subclass of class I aminoacyl-tRNA synthetases"/>
    <property type="match status" value="1"/>
</dbReference>
<keyword evidence="9" id="KW-0862">Zinc</keyword>
<keyword evidence="7" id="KW-0479">Metal-binding</keyword>
<evidence type="ECO:0000313" key="15">
    <source>
        <dbReference type="EMBL" id="OGZ24792.1"/>
    </source>
</evidence>
<dbReference type="GO" id="GO:0006423">
    <property type="term" value="P:cysteinyl-tRNA aminoacylation"/>
    <property type="evidence" value="ECO:0007669"/>
    <property type="project" value="UniProtKB-UniRule"/>
</dbReference>
<evidence type="ECO:0000259" key="14">
    <source>
        <dbReference type="SMART" id="SM00840"/>
    </source>
</evidence>
<comment type="catalytic activity">
    <reaction evidence="13">
        <text>tRNA(Cys) + L-cysteine + ATP = L-cysteinyl-tRNA(Cys) + AMP + diphosphate</text>
        <dbReference type="Rhea" id="RHEA:17773"/>
        <dbReference type="Rhea" id="RHEA-COMP:9661"/>
        <dbReference type="Rhea" id="RHEA-COMP:9679"/>
        <dbReference type="ChEBI" id="CHEBI:30616"/>
        <dbReference type="ChEBI" id="CHEBI:33019"/>
        <dbReference type="ChEBI" id="CHEBI:35235"/>
        <dbReference type="ChEBI" id="CHEBI:78442"/>
        <dbReference type="ChEBI" id="CHEBI:78517"/>
        <dbReference type="ChEBI" id="CHEBI:456215"/>
        <dbReference type="EC" id="6.1.1.16"/>
    </reaction>
</comment>
<dbReference type="Pfam" id="PF09190">
    <property type="entry name" value="DALR_2"/>
    <property type="match status" value="1"/>
</dbReference>
<dbReference type="InterPro" id="IPR032678">
    <property type="entry name" value="tRNA-synt_1_cat_dom"/>
</dbReference>
<dbReference type="GO" id="GO:0046872">
    <property type="term" value="F:metal ion binding"/>
    <property type="evidence" value="ECO:0007669"/>
    <property type="project" value="UniProtKB-KW"/>
</dbReference>
<dbReference type="GO" id="GO:0004817">
    <property type="term" value="F:cysteine-tRNA ligase activity"/>
    <property type="evidence" value="ECO:0007669"/>
    <property type="project" value="UniProtKB-UniRule"/>
</dbReference>
<keyword evidence="8 13" id="KW-0547">Nucleotide-binding</keyword>
<dbReference type="InterPro" id="IPR014729">
    <property type="entry name" value="Rossmann-like_a/b/a_fold"/>
</dbReference>
<comment type="caution">
    <text evidence="15">The sequence shown here is derived from an EMBL/GenBank/DDBJ whole genome shotgun (WGS) entry which is preliminary data.</text>
</comment>
<evidence type="ECO:0000256" key="9">
    <source>
        <dbReference type="ARBA" id="ARBA00022833"/>
    </source>
</evidence>
<evidence type="ECO:0000256" key="11">
    <source>
        <dbReference type="ARBA" id="ARBA00022917"/>
    </source>
</evidence>
<organism evidence="15 16">
    <name type="scientific">Candidatus Nealsonbacteria bacterium RIFCSPLOWO2_01_FULL_43_32</name>
    <dbReference type="NCBI Taxonomy" id="1801672"/>
    <lineage>
        <taxon>Bacteria</taxon>
        <taxon>Candidatus Nealsoniibacteriota</taxon>
    </lineage>
</organism>
<dbReference type="InterPro" id="IPR009080">
    <property type="entry name" value="tRNAsynth_Ia_anticodon-bd"/>
</dbReference>
<dbReference type="CDD" id="cd00672">
    <property type="entry name" value="CysRS_core"/>
    <property type="match status" value="1"/>
</dbReference>
<dbReference type="InterPro" id="IPR015273">
    <property type="entry name" value="Cys-tRNA-synt_Ia_DALR"/>
</dbReference>
<evidence type="ECO:0000256" key="2">
    <source>
        <dbReference type="ARBA" id="ARBA00004496"/>
    </source>
</evidence>
<dbReference type="HAMAP" id="MF_00041">
    <property type="entry name" value="Cys_tRNA_synth"/>
    <property type="match status" value="1"/>
</dbReference>
<keyword evidence="10 13" id="KW-0067">ATP-binding</keyword>
<comment type="subcellular location">
    <subcellularLocation>
        <location evidence="2 13">Cytoplasm</location>
    </subcellularLocation>
</comment>
<feature type="short sequence motif" description="'HIGH' region" evidence="13">
    <location>
        <begin position="30"/>
        <end position="40"/>
    </location>
</feature>
<dbReference type="EMBL" id="MHMH01000005">
    <property type="protein sequence ID" value="OGZ24792.1"/>
    <property type="molecule type" value="Genomic_DNA"/>
</dbReference>
<name>A0A1G2EGP7_9BACT</name>
<dbReference type="PANTHER" id="PTHR10890">
    <property type="entry name" value="CYSTEINYL-TRNA SYNTHETASE"/>
    <property type="match status" value="1"/>
</dbReference>
<feature type="domain" description="Cysteinyl-tRNA synthetase class Ia DALR" evidence="14">
    <location>
        <begin position="364"/>
        <end position="425"/>
    </location>
</feature>
<evidence type="ECO:0000256" key="8">
    <source>
        <dbReference type="ARBA" id="ARBA00022741"/>
    </source>
</evidence>
<sequence length="470" mass="54365">MLKVYNTLTGQKEVFEPNTGKKVKLFVCGVTPYDFSHIGHARTYLAFDMIAKYLKQKGYRVFYLQNVTDIDDKIILRAQYQNIAPKALAKRFEKEYLKDMKSLKIDSVTKYAKATHHIKEIIAQIEKLFKKGLAYQTRDGVYYNIKNFKDYGKLSQRTVEGAEDAVSRIDEDKEKKNKGDFCLWKFSKPGEPSWDFKTGKYLGVAGPAFAKASAGKPGWHIEDTAIAEKFLGQQYDIHGGAKDLIFPHHEAEIAQMEAISGKAPMAKYWLHTGFLTVQGGKMAKSENNFITIQDFLKQHSARILRFLVLKNHYRSPIDYTENTCLQVEKELTRIDEFVAKLQSQIFTNSIREYSRINIRNYSRSFEAAMEDDFNTPKAVAVIFELMRRRDTLDAKSALDFLKQIDKFFGFIFWPRTKETIPEALLNLVKQRQVHREQGDWQKSDELRKQIQARGWQIEDTAAGPKLKRSN</sequence>
<keyword evidence="12 13" id="KW-0030">Aminoacyl-tRNA synthetase</keyword>
<evidence type="ECO:0000256" key="7">
    <source>
        <dbReference type="ARBA" id="ARBA00022723"/>
    </source>
</evidence>
<gene>
    <name evidence="13" type="primary">cysS</name>
    <name evidence="15" type="ORF">A2896_02190</name>
</gene>
<dbReference type="PANTHER" id="PTHR10890:SF3">
    <property type="entry name" value="CYSTEINE--TRNA LIGASE, CYTOPLASMIC"/>
    <property type="match status" value="1"/>
</dbReference>
<keyword evidence="11 13" id="KW-0648">Protein biosynthesis</keyword>
<evidence type="ECO:0000313" key="16">
    <source>
        <dbReference type="Proteomes" id="UP000178647"/>
    </source>
</evidence>
<comment type="subunit">
    <text evidence="4 13">Monomer.</text>
</comment>
<evidence type="ECO:0000256" key="6">
    <source>
        <dbReference type="ARBA" id="ARBA00022598"/>
    </source>
</evidence>
<dbReference type="SUPFAM" id="SSF52374">
    <property type="entry name" value="Nucleotidylyl transferase"/>
    <property type="match status" value="1"/>
</dbReference>
<dbReference type="Gene3D" id="3.40.50.620">
    <property type="entry name" value="HUPs"/>
    <property type="match status" value="1"/>
</dbReference>
<feature type="short sequence motif" description="'KMSKS' region" evidence="13">
    <location>
        <begin position="281"/>
        <end position="285"/>
    </location>
</feature>
<dbReference type="GO" id="GO:0005524">
    <property type="term" value="F:ATP binding"/>
    <property type="evidence" value="ECO:0007669"/>
    <property type="project" value="UniProtKB-UniRule"/>
</dbReference>
<dbReference type="InterPro" id="IPR024909">
    <property type="entry name" value="Cys-tRNA/MSH_ligase"/>
</dbReference>
<dbReference type="AlphaFoldDB" id="A0A1G2EGP7"/>